<keyword evidence="1" id="KW-0479">Metal-binding</keyword>
<dbReference type="GO" id="GO:0007032">
    <property type="term" value="P:endosome organization"/>
    <property type="evidence" value="ECO:0007669"/>
    <property type="project" value="TreeGrafter"/>
</dbReference>
<dbReference type="GO" id="GO:0005768">
    <property type="term" value="C:endosome"/>
    <property type="evidence" value="ECO:0007669"/>
    <property type="project" value="TreeGrafter"/>
</dbReference>
<dbReference type="Pfam" id="PF26148">
    <property type="entry name" value="VPS18_RING_C"/>
    <property type="match status" value="1"/>
</dbReference>
<dbReference type="GO" id="GO:0008270">
    <property type="term" value="F:zinc ion binding"/>
    <property type="evidence" value="ECO:0007669"/>
    <property type="project" value="UniProtKB-KW"/>
</dbReference>
<gene>
    <name evidence="8" type="ORF">MSYG_3095</name>
</gene>
<dbReference type="OrthoDB" id="1845386at2759"/>
<evidence type="ECO:0000256" key="2">
    <source>
        <dbReference type="ARBA" id="ARBA00022771"/>
    </source>
</evidence>
<organism evidence="8 9">
    <name type="scientific">Malassezia sympodialis (strain ATCC 42132)</name>
    <name type="common">Atopic eczema-associated yeast</name>
    <dbReference type="NCBI Taxonomy" id="1230383"/>
    <lineage>
        <taxon>Eukaryota</taxon>
        <taxon>Fungi</taxon>
        <taxon>Dikarya</taxon>
        <taxon>Basidiomycota</taxon>
        <taxon>Ustilaginomycotina</taxon>
        <taxon>Malasseziomycetes</taxon>
        <taxon>Malasseziales</taxon>
        <taxon>Malasseziaceae</taxon>
        <taxon>Malassezia</taxon>
    </lineage>
</organism>
<dbReference type="OMA" id="WIQREKW"/>
<dbReference type="PANTHER" id="PTHR23323:SF26">
    <property type="entry name" value="VACUOLAR PROTEIN SORTING-ASSOCIATED PROTEIN 18 HOMOLOG"/>
    <property type="match status" value="1"/>
</dbReference>
<dbReference type="InterPro" id="IPR007810">
    <property type="entry name" value="Pep3/Vps18_beta-prop"/>
</dbReference>
<evidence type="ECO:0000313" key="9">
    <source>
        <dbReference type="Proteomes" id="UP000186303"/>
    </source>
</evidence>
<dbReference type="RefSeq" id="XP_018740669.1">
    <property type="nucleotide sequence ID" value="XM_018883961.1"/>
</dbReference>
<accession>M5EAH1</accession>
<keyword evidence="3" id="KW-0862">Zinc</keyword>
<evidence type="ECO:0000256" key="3">
    <source>
        <dbReference type="ARBA" id="ARBA00022833"/>
    </source>
</evidence>
<dbReference type="GO" id="GO:0030897">
    <property type="term" value="C:HOPS complex"/>
    <property type="evidence" value="ECO:0007669"/>
    <property type="project" value="TreeGrafter"/>
</dbReference>
<evidence type="ECO:0000313" key="8">
    <source>
        <dbReference type="EMBL" id="SHO78748.1"/>
    </source>
</evidence>
<dbReference type="SUPFAM" id="SSF57850">
    <property type="entry name" value="RING/U-box"/>
    <property type="match status" value="1"/>
</dbReference>
<dbReference type="Proteomes" id="UP000186303">
    <property type="component" value="Chromosome 4"/>
</dbReference>
<dbReference type="HOGENOM" id="CLU_003488_0_0_1"/>
<name>M5EAH1_MALS4</name>
<sequence length="1058" mass="117791">MAAGPFNYGLTTMPSGYEQDHTVPLWDVPDASIASHDMPLFQIGTVQYALDAPLASLAAASNRLALCLCPREDSEPLHIVLLDLDDPTRTRRAMVPISPPLRAPSRQAARSIKIYMDPTATHLLLCVDTHTYYWTPSWAQPRLVQRLESVPVTSVSWGPPQSTPPVPLSVLPGPRRWIWTPPILLGTARGDLIETIITAQIGDERPDLLDRWARRAGGSHEPALERYVHHLFSLSDTQPVTGLDWEYNAEQQALITVATSSRLFEFAGSCRESTLDGEPILKSLFTVYQTSPLPYVKTDLPAGPGGLVTATPPSRLPQAPQRVISWLSGAGIYTAQARNLHALEHADLISFPREDQPLALGSTPLHHVLVYDARVECLRSLDAQLVYEAPLPLESGERVLGTAVDPISGSCWIYTARTVFELVVTNETRDVWQSLLAQRDFDGALAFCPNDSAKHAVLAKKADALLAAGLAMEAATCYASAKVPSMEQVMLALMDARANDALRHYVRLCLDALPRDQGVQRLMLATWLLELYMGALSEKEESMDNAAVESLRADIQQVLHRHATALHPHTTYQLFLRQGRMDIWLMYAESRHDTRRIVQHWVDAQEWTRALEALSAQSQPELYFDFSEVLMKHAPAETVQCWQRCDMLDVGRLVPALLQYKPQKDDDHATDYALLYLAYAIDVQGSRDGSAYALRLTRLAASERHWPALLAFVEKAPSECLDLAFALRVCAAVQCHEACVRLYARMEQYENAVQLALSEGDVDLACACADLATNDRDLRRDLWLQCAKHVVQAHPSMQEVMQFLLRTDLLTVEDILPFFPDFYVVDDLKEQICDTLEGYVTRIDSLKEDMDKTAATAASIQHDIQQLGDRFIEVPASQLCMACKKPLLQRHLYVFPCRHGFHADCLTEQVTQHLPPRRLRRLLHLQNQLGALTANENAAPAAEPTRGKPSSALLSMSLERLRESVLPQVIVDAITTGLQEGVNSTRRAFSLNAESMDTTTPRCKAQTQALPPDTWTKMEALRAEMNTIIAGACPTCLLCVQQLATPFENTGESDNWLI</sequence>
<dbReference type="EMBL" id="LT671824">
    <property type="protein sequence ID" value="SHO78748.1"/>
    <property type="molecule type" value="Genomic_DNA"/>
</dbReference>
<protein>
    <submittedName>
        <fullName evidence="8">Similar to S.cerevisiae protein PEP3 (Component of CORVET membrane tethering complex)</fullName>
    </submittedName>
</protein>
<keyword evidence="9" id="KW-1185">Reference proteome</keyword>
<evidence type="ECO:0000256" key="5">
    <source>
        <dbReference type="ARBA" id="ARBA00029433"/>
    </source>
</evidence>
<evidence type="ECO:0000259" key="6">
    <source>
        <dbReference type="Pfam" id="PF05131"/>
    </source>
</evidence>
<comment type="subcellular location">
    <subcellularLocation>
        <location evidence="5">Endomembrane system</location>
        <topology evidence="5">Peripheral membrane protein</topology>
        <orientation evidence="5">Cytoplasmic side</orientation>
    </subcellularLocation>
</comment>
<dbReference type="KEGG" id="msym:MSY001_2125"/>
<evidence type="ECO:0000256" key="1">
    <source>
        <dbReference type="ARBA" id="ARBA00022723"/>
    </source>
</evidence>
<proteinExistence type="predicted"/>
<dbReference type="InterPro" id="IPR058919">
    <property type="entry name" value="Pep3/Vps18_RING_C"/>
</dbReference>
<dbReference type="PANTHER" id="PTHR23323">
    <property type="entry name" value="VACUOLAR PROTEIN SORTING-ASSOCIATED PROTEIN"/>
    <property type="match status" value="1"/>
</dbReference>
<reference evidence="9" key="1">
    <citation type="journal article" date="2017" name="Nucleic Acids Res.">
        <title>Proteogenomics produces comprehensive and highly accurate protein-coding gene annotation in a complete genome assembly of Malassezia sympodialis.</title>
        <authorList>
            <person name="Zhu Y."/>
            <person name="Engstroem P.G."/>
            <person name="Tellgren-Roth C."/>
            <person name="Baudo C.D."/>
            <person name="Kennell J.C."/>
            <person name="Sun S."/>
            <person name="Billmyre R.B."/>
            <person name="Schroeder M.S."/>
            <person name="Andersson A."/>
            <person name="Holm T."/>
            <person name="Sigurgeirsson B."/>
            <person name="Wu G."/>
            <person name="Sankaranarayanan S.R."/>
            <person name="Siddharthan R."/>
            <person name="Sanyal K."/>
            <person name="Lundeberg J."/>
            <person name="Nystedt B."/>
            <person name="Boekhout T."/>
            <person name="Dawson T.L. Jr."/>
            <person name="Heitman J."/>
            <person name="Scheynius A."/>
            <person name="Lehtioe J."/>
        </authorList>
    </citation>
    <scope>NUCLEOTIDE SEQUENCE [LARGE SCALE GENOMIC DNA]</scope>
    <source>
        <strain evidence="9">ATCC 42132</strain>
    </source>
</reference>
<dbReference type="GO" id="GO:0007033">
    <property type="term" value="P:vacuole organization"/>
    <property type="evidence" value="ECO:0007669"/>
    <property type="project" value="TreeGrafter"/>
</dbReference>
<dbReference type="Pfam" id="PF05131">
    <property type="entry name" value="Pep3_Vps18"/>
    <property type="match status" value="1"/>
</dbReference>
<dbReference type="AlphaFoldDB" id="M5EAH1"/>
<dbReference type="GO" id="GO:0006904">
    <property type="term" value="P:vesicle docking involved in exocytosis"/>
    <property type="evidence" value="ECO:0007669"/>
    <property type="project" value="TreeGrafter"/>
</dbReference>
<dbReference type="GO" id="GO:0048284">
    <property type="term" value="P:organelle fusion"/>
    <property type="evidence" value="ECO:0007669"/>
    <property type="project" value="TreeGrafter"/>
</dbReference>
<keyword evidence="2" id="KW-0863">Zinc-finger</keyword>
<feature type="domain" description="Pep3/Vps18 beta-propeller" evidence="6">
    <location>
        <begin position="39"/>
        <end position="424"/>
    </location>
</feature>
<keyword evidence="4" id="KW-0472">Membrane</keyword>
<evidence type="ECO:0000256" key="4">
    <source>
        <dbReference type="ARBA" id="ARBA00023136"/>
    </source>
</evidence>
<dbReference type="VEuPathDB" id="FungiDB:MSYG_3095"/>
<dbReference type="STRING" id="1230383.M5EAH1"/>
<dbReference type="GO" id="GO:0030674">
    <property type="term" value="F:protein-macromolecule adaptor activity"/>
    <property type="evidence" value="ECO:0007669"/>
    <property type="project" value="TreeGrafter"/>
</dbReference>
<feature type="domain" description="Pep3/Vps18 RING C-terminal" evidence="7">
    <location>
        <begin position="878"/>
        <end position="929"/>
    </location>
</feature>
<evidence type="ECO:0000259" key="7">
    <source>
        <dbReference type="Pfam" id="PF26148"/>
    </source>
</evidence>